<evidence type="ECO:0000256" key="3">
    <source>
        <dbReference type="ARBA" id="ARBA00022475"/>
    </source>
</evidence>
<dbReference type="STRING" id="1235990.BMSBPS_0439"/>
<evidence type="ECO:0000256" key="8">
    <source>
        <dbReference type="ARBA" id="ARBA00023136"/>
    </source>
</evidence>
<dbReference type="GO" id="GO:0015450">
    <property type="term" value="F:protein-transporting ATPase activity"/>
    <property type="evidence" value="ECO:0007669"/>
    <property type="project" value="InterPro"/>
</dbReference>
<reference evidence="11 12" key="1">
    <citation type="submission" date="2012-10" db="EMBL/GenBank/DDBJ databases">
        <title>Genome sequence of the symbiont of the pentatomidae stink bug Halyomorpha halys.</title>
        <authorList>
            <person name="Kobayashi H."/>
            <person name="Fujii-Muramatsu R."/>
            <person name="Takeishi K."/>
            <person name="Noda H."/>
        </authorList>
    </citation>
    <scope>NUCLEOTIDE SEQUENCE [LARGE SCALE GENOMIC DNA]</scope>
</reference>
<feature type="transmembrane region" description="Helical" evidence="10">
    <location>
        <begin position="141"/>
        <end position="160"/>
    </location>
</feature>
<dbReference type="RefSeq" id="WP_022564794.1">
    <property type="nucleotide sequence ID" value="NZ_CP010907.1"/>
</dbReference>
<dbReference type="Gene3D" id="1.20.1640.10">
    <property type="entry name" value="Multidrug efflux transporter AcrB transmembrane domain"/>
    <property type="match status" value="1"/>
</dbReference>
<keyword evidence="6 10" id="KW-1133">Transmembrane helix</keyword>
<dbReference type="OrthoDB" id="9774769at2"/>
<evidence type="ECO:0000256" key="2">
    <source>
        <dbReference type="ARBA" id="ARBA00022448"/>
    </source>
</evidence>
<keyword evidence="8 10" id="KW-0472">Membrane</keyword>
<comment type="similarity">
    <text evidence="9 10">Belongs to the SecD/SecF family. SecF subfamily.</text>
</comment>
<dbReference type="InterPro" id="IPR022813">
    <property type="entry name" value="SecD/SecF_arch_bac"/>
</dbReference>
<dbReference type="PANTHER" id="PTHR30081">
    <property type="entry name" value="PROTEIN-EXPORT MEMBRANE PROTEIN SEC"/>
    <property type="match status" value="1"/>
</dbReference>
<dbReference type="SUPFAM" id="SSF82866">
    <property type="entry name" value="Multidrug efflux transporter AcrB transmembrane domain"/>
    <property type="match status" value="1"/>
</dbReference>
<dbReference type="PANTHER" id="PTHR30081:SF8">
    <property type="entry name" value="PROTEIN TRANSLOCASE SUBUNIT SECF"/>
    <property type="match status" value="1"/>
</dbReference>
<feature type="transmembrane region" description="Helical" evidence="10">
    <location>
        <begin position="23"/>
        <end position="43"/>
    </location>
</feature>
<name>U3U6Z8_9GAMM</name>
<feature type="transmembrane region" description="Helical" evidence="10">
    <location>
        <begin position="274"/>
        <end position="296"/>
    </location>
</feature>
<dbReference type="GO" id="GO:0005886">
    <property type="term" value="C:plasma membrane"/>
    <property type="evidence" value="ECO:0007669"/>
    <property type="project" value="UniProtKB-SubCell"/>
</dbReference>
<evidence type="ECO:0000256" key="4">
    <source>
        <dbReference type="ARBA" id="ARBA00022692"/>
    </source>
</evidence>
<feature type="transmembrane region" description="Helical" evidence="10">
    <location>
        <begin position="248"/>
        <end position="268"/>
    </location>
</feature>
<evidence type="ECO:0000256" key="6">
    <source>
        <dbReference type="ARBA" id="ARBA00022989"/>
    </source>
</evidence>
<dbReference type="GO" id="GO:0065002">
    <property type="term" value="P:intracellular protein transmembrane transport"/>
    <property type="evidence" value="ECO:0007669"/>
    <property type="project" value="UniProtKB-UniRule"/>
</dbReference>
<dbReference type="InterPro" id="IPR022646">
    <property type="entry name" value="SecD/SecF_CS"/>
</dbReference>
<keyword evidence="12" id="KW-1185">Reference proteome</keyword>
<dbReference type="eggNOG" id="COG0341">
    <property type="taxonomic scope" value="Bacteria"/>
</dbReference>
<dbReference type="InterPro" id="IPR022645">
    <property type="entry name" value="SecD/SecF_bac"/>
</dbReference>
<dbReference type="NCBIfam" id="TIGR00916">
    <property type="entry name" value="2A0604s01"/>
    <property type="match status" value="1"/>
</dbReference>
<accession>U3U6Z8</accession>
<evidence type="ECO:0000256" key="9">
    <source>
        <dbReference type="ARBA" id="ARBA00060763"/>
    </source>
</evidence>
<dbReference type="GO" id="GO:0006605">
    <property type="term" value="P:protein targeting"/>
    <property type="evidence" value="ECO:0007669"/>
    <property type="project" value="UniProtKB-UniRule"/>
</dbReference>
<comment type="function">
    <text evidence="10">Part of the Sec protein translocase complex. Interacts with the SecYEG preprotein conducting channel. SecDF uses the proton motive force (PMF) to complete protein translocation after the ATP-dependent function of SecA.</text>
</comment>
<keyword evidence="5 10" id="KW-0653">Protein transport</keyword>
<comment type="subcellular location">
    <subcellularLocation>
        <location evidence="1 10">Cell membrane</location>
        <topology evidence="1 10">Multi-pass membrane protein</topology>
    </subcellularLocation>
</comment>
<evidence type="ECO:0000313" key="11">
    <source>
        <dbReference type="EMBL" id="BAO00775.1"/>
    </source>
</evidence>
<dbReference type="KEGG" id="hhs:HHS_08050"/>
<dbReference type="FunFam" id="1.20.1640.10:FF:000006">
    <property type="entry name" value="Protein-export membrane protein SecF"/>
    <property type="match status" value="1"/>
</dbReference>
<comment type="subunit">
    <text evidence="10">Forms a complex with SecD. Part of the essential Sec protein translocation apparatus which comprises SecA, SecYEG and auxiliary proteins SecDF-YajC and YidC.</text>
</comment>
<evidence type="ECO:0000256" key="7">
    <source>
        <dbReference type="ARBA" id="ARBA00023010"/>
    </source>
</evidence>
<dbReference type="PATRIC" id="fig|1235990.3.peg.800"/>
<dbReference type="PRINTS" id="PR01755">
    <property type="entry name" value="SECFTRNLCASE"/>
</dbReference>
<evidence type="ECO:0000256" key="10">
    <source>
        <dbReference type="HAMAP-Rule" id="MF_01464"/>
    </source>
</evidence>
<protein>
    <recommendedName>
        <fullName evidence="10">Protein-export membrane protein SecF</fullName>
    </recommendedName>
</protein>
<gene>
    <name evidence="10 11" type="primary">secF</name>
    <name evidence="11" type="ORF">HHS_08050</name>
</gene>
<dbReference type="GO" id="GO:0043952">
    <property type="term" value="P:protein transport by the Sec complex"/>
    <property type="evidence" value="ECO:0007669"/>
    <property type="project" value="UniProtKB-UniRule"/>
</dbReference>
<dbReference type="Proteomes" id="UP000016900">
    <property type="component" value="Chromosome"/>
</dbReference>
<keyword evidence="3 10" id="KW-1003">Cell membrane</keyword>
<dbReference type="EMBL" id="AP012554">
    <property type="protein sequence ID" value="BAO00775.1"/>
    <property type="molecule type" value="Genomic_DNA"/>
</dbReference>
<evidence type="ECO:0000256" key="1">
    <source>
        <dbReference type="ARBA" id="ARBA00004651"/>
    </source>
</evidence>
<dbReference type="KEGG" id="pck:BMSBPS_0439"/>
<dbReference type="Pfam" id="PF02355">
    <property type="entry name" value="SecD_SecF_C"/>
    <property type="match status" value="1"/>
</dbReference>
<organism evidence="11 12">
    <name type="scientific">Candidatus Pantoea carbekii</name>
    <dbReference type="NCBI Taxonomy" id="1235990"/>
    <lineage>
        <taxon>Bacteria</taxon>
        <taxon>Pseudomonadati</taxon>
        <taxon>Pseudomonadota</taxon>
        <taxon>Gammaproteobacteria</taxon>
        <taxon>Enterobacterales</taxon>
        <taxon>Erwiniaceae</taxon>
        <taxon>Pantoea</taxon>
    </lineage>
</organism>
<dbReference type="InterPro" id="IPR055344">
    <property type="entry name" value="SecD_SecF_C_bact"/>
</dbReference>
<dbReference type="InterPro" id="IPR005665">
    <property type="entry name" value="SecF_bac"/>
</dbReference>
<evidence type="ECO:0000256" key="5">
    <source>
        <dbReference type="ARBA" id="ARBA00022927"/>
    </source>
</evidence>
<dbReference type="HAMAP" id="MF_01464_B">
    <property type="entry name" value="SecF_B"/>
    <property type="match status" value="1"/>
</dbReference>
<dbReference type="NCBIfam" id="TIGR00966">
    <property type="entry name" value="transloc_SecF"/>
    <property type="match status" value="1"/>
</dbReference>
<dbReference type="AlphaFoldDB" id="U3U6Z8"/>
<comment type="caution">
    <text evidence="10">Lacks conserved residue(s) required for the propagation of feature annotation.</text>
</comment>
<keyword evidence="7 10" id="KW-0811">Translocation</keyword>
<keyword evidence="4 10" id="KW-0812">Transmembrane</keyword>
<keyword evidence="2 10" id="KW-0813">Transport</keyword>
<dbReference type="InterPro" id="IPR048634">
    <property type="entry name" value="SecD_SecF_C"/>
</dbReference>
<evidence type="ECO:0000313" key="12">
    <source>
        <dbReference type="Proteomes" id="UP000016900"/>
    </source>
</evidence>
<sequence>MEQEYCIEQLNNRYKVIDFMKSSTLAFISSTVLVIISITIMNFKGFNWGIDFTGGTIIEIRLKKTINLKSLRETLAKVGFHELLVQRFGNSHDIILRIPPVHKLATQELGSKIVSVIKNTFHQNAIIKRIEFVGPSVGSDLIQTAALALMSALIAILIYISYRFEWRLACSIVLALIHDIIINCGILSFCHIELDLTTLASLMSVISYSLNDKIVISDRIRENFRKINSSFSYNIINISLTQTLNRTLITSITTLLIILILFIFGGVLLKSFSLTMFIGVVIGTISSIYISSALVLKLGIKREHLLIQSIEKEGLNN</sequence>
<dbReference type="Pfam" id="PF07549">
    <property type="entry name" value="Sec_GG"/>
    <property type="match status" value="1"/>
</dbReference>
<proteinExistence type="inferred from homology"/>